<protein>
    <submittedName>
        <fullName evidence="2">DUF456 domain-containing protein</fullName>
    </submittedName>
</protein>
<feature type="transmembrane region" description="Helical" evidence="1">
    <location>
        <begin position="52"/>
        <end position="75"/>
    </location>
</feature>
<keyword evidence="1" id="KW-0812">Transmembrane</keyword>
<proteinExistence type="predicted"/>
<dbReference type="STRING" id="229919.GCA_001050195_00365"/>
<feature type="transmembrane region" description="Helical" evidence="1">
    <location>
        <begin position="87"/>
        <end position="104"/>
    </location>
</feature>
<accession>A0A3D1JEX5</accession>
<dbReference type="Proteomes" id="UP000264141">
    <property type="component" value="Unassembled WGS sequence"/>
</dbReference>
<dbReference type="OrthoDB" id="165408at2"/>
<dbReference type="EMBL" id="DPBP01000019">
    <property type="protein sequence ID" value="HCE16994.1"/>
    <property type="molecule type" value="Genomic_DNA"/>
</dbReference>
<sequence length="168" mass="17629">MNVPLLGKATLLTVTLAVMLVGWLGLVIPILPGLVIIWLAGVVYGILSGFNTAGWIILGLMTLLMLAGSLIDNVIMGASARQKGASWLAIGVALILGVAGSLLLPPFGGLILALAGIFAVEFYRLRDWRKALDSTKSMALGCGWAVIIRAGMGGLMIGLWILWAFVLS</sequence>
<feature type="transmembrane region" description="Helical" evidence="1">
    <location>
        <begin position="110"/>
        <end position="126"/>
    </location>
</feature>
<evidence type="ECO:0000313" key="2">
    <source>
        <dbReference type="EMBL" id="HCE16994.1"/>
    </source>
</evidence>
<keyword evidence="1" id="KW-0472">Membrane</keyword>
<dbReference type="PANTHER" id="PTHR39165:SF1">
    <property type="entry name" value="DUF456 DOMAIN-CONTAINING PROTEIN"/>
    <property type="match status" value="1"/>
</dbReference>
<evidence type="ECO:0000256" key="1">
    <source>
        <dbReference type="SAM" id="Phobius"/>
    </source>
</evidence>
<dbReference type="PANTHER" id="PTHR39165">
    <property type="entry name" value="IG HYPOTHETICAL 17883"/>
    <property type="match status" value="1"/>
</dbReference>
<feature type="transmembrane region" description="Helical" evidence="1">
    <location>
        <begin position="12"/>
        <end position="40"/>
    </location>
</feature>
<dbReference type="RefSeq" id="WP_062189176.1">
    <property type="nucleotide sequence ID" value="NZ_DF967965.1"/>
</dbReference>
<comment type="caution">
    <text evidence="2">The sequence shown here is derived from an EMBL/GenBank/DDBJ whole genome shotgun (WGS) entry which is preliminary data.</text>
</comment>
<dbReference type="AlphaFoldDB" id="A0A3D1JEX5"/>
<reference evidence="2 3" key="1">
    <citation type="journal article" date="2018" name="Nat. Biotechnol.">
        <title>A standardized bacterial taxonomy based on genome phylogeny substantially revises the tree of life.</title>
        <authorList>
            <person name="Parks D.H."/>
            <person name="Chuvochina M."/>
            <person name="Waite D.W."/>
            <person name="Rinke C."/>
            <person name="Skarshewski A."/>
            <person name="Chaumeil P.A."/>
            <person name="Hugenholtz P."/>
        </authorList>
    </citation>
    <scope>NUCLEOTIDE SEQUENCE [LARGE SCALE GENOMIC DNA]</scope>
    <source>
        <strain evidence="2">UBA8781</strain>
    </source>
</reference>
<gene>
    <name evidence="2" type="ORF">DEQ80_03960</name>
</gene>
<evidence type="ECO:0000313" key="3">
    <source>
        <dbReference type="Proteomes" id="UP000264141"/>
    </source>
</evidence>
<feature type="transmembrane region" description="Helical" evidence="1">
    <location>
        <begin position="138"/>
        <end position="166"/>
    </location>
</feature>
<dbReference type="Pfam" id="PF04306">
    <property type="entry name" value="DUF456"/>
    <property type="match status" value="1"/>
</dbReference>
<keyword evidence="1" id="KW-1133">Transmembrane helix</keyword>
<dbReference type="InterPro" id="IPR007403">
    <property type="entry name" value="DUF456"/>
</dbReference>
<organism evidence="2 3">
    <name type="scientific">Anaerolinea thermolimosa</name>
    <dbReference type="NCBI Taxonomy" id="229919"/>
    <lineage>
        <taxon>Bacteria</taxon>
        <taxon>Bacillati</taxon>
        <taxon>Chloroflexota</taxon>
        <taxon>Anaerolineae</taxon>
        <taxon>Anaerolineales</taxon>
        <taxon>Anaerolineaceae</taxon>
        <taxon>Anaerolinea</taxon>
    </lineage>
</organism>
<name>A0A3D1JEX5_9CHLR</name>